<dbReference type="PANTHER" id="PTHR24390">
    <property type="entry name" value="ZINC FINGER PROTEIN"/>
    <property type="match status" value="1"/>
</dbReference>
<evidence type="ECO:0000256" key="8">
    <source>
        <dbReference type="PROSITE-ProRule" id="PRU00042"/>
    </source>
</evidence>
<reference evidence="12 13" key="1">
    <citation type="journal article" date="2015" name="Nat. Commun.">
        <title>Outbred genome sequencing and CRISPR/Cas9 gene editing in butterflies.</title>
        <authorList>
            <person name="Li X."/>
            <person name="Fan D."/>
            <person name="Zhang W."/>
            <person name="Liu G."/>
            <person name="Zhang L."/>
            <person name="Zhao L."/>
            <person name="Fang X."/>
            <person name="Chen L."/>
            <person name="Dong Y."/>
            <person name="Chen Y."/>
            <person name="Ding Y."/>
            <person name="Zhao R."/>
            <person name="Feng M."/>
            <person name="Zhu Y."/>
            <person name="Feng Y."/>
            <person name="Jiang X."/>
            <person name="Zhu D."/>
            <person name="Xiang H."/>
            <person name="Feng X."/>
            <person name="Li S."/>
            <person name="Wang J."/>
            <person name="Zhang G."/>
            <person name="Kronforst M.R."/>
            <person name="Wang W."/>
        </authorList>
    </citation>
    <scope>NUCLEOTIDE SEQUENCE [LARGE SCALE GENOMIC DNA]</scope>
    <source>
        <strain evidence="12">Ya'a_city_454_Pm</strain>
        <tissue evidence="12">Whole body</tissue>
    </source>
</reference>
<evidence type="ECO:0000256" key="5">
    <source>
        <dbReference type="ARBA" id="ARBA00022833"/>
    </source>
</evidence>
<dbReference type="STRING" id="76193.A0A0N0PC00"/>
<dbReference type="InterPro" id="IPR013087">
    <property type="entry name" value="Znf_C2H2_type"/>
</dbReference>
<feature type="domain" description="C2H2-type" evidence="10">
    <location>
        <begin position="297"/>
        <end position="324"/>
    </location>
</feature>
<dbReference type="GO" id="GO:0006357">
    <property type="term" value="P:regulation of transcription by RNA polymerase II"/>
    <property type="evidence" value="ECO:0007669"/>
    <property type="project" value="TreeGrafter"/>
</dbReference>
<feature type="binding site" evidence="9">
    <location>
        <position position="27"/>
    </location>
    <ligand>
        <name>Zn(2+)</name>
        <dbReference type="ChEBI" id="CHEBI:29105"/>
    </ligand>
</feature>
<dbReference type="AlphaFoldDB" id="A0A0N0PC00"/>
<dbReference type="GO" id="GO:0008270">
    <property type="term" value="F:zinc ion binding"/>
    <property type="evidence" value="ECO:0007669"/>
    <property type="project" value="UniProtKB-UniRule"/>
</dbReference>
<keyword evidence="6" id="KW-0238">DNA-binding</keyword>
<feature type="domain" description="C2H2-type" evidence="10">
    <location>
        <begin position="268"/>
        <end position="295"/>
    </location>
</feature>
<dbReference type="SMART" id="SM00355">
    <property type="entry name" value="ZnF_C2H2"/>
    <property type="match status" value="10"/>
</dbReference>
<sequence>MSLHTAAFDSNLYTYEYFQQEDVCRLCFSKHAEREIISKDSDDISFIKNQLIDKILYCLNIDVTELNHPNKVCENCIDVLDKFYEYKIFCSENDGKLREVLAEKSNVDKTDETCAVKVENNDTFELENSEYFDTYFLDLKNTDLNLESETLTTQVMDKKTKIKSNYKPVRTLTYCNICRIDYKTVESFTEHNSTYHGIENDLYKCFGCEKKFKNRKTRLGHEINFCKGLKDGYQCNICNRYLPKRRIYENHMRAHRYNVVEEISDDIFKCLKCYKVFNTKTNLNKHMEEHNVEKKNFVCENCGRVFTRQDYLYKHKLIHTGVKQHVCAQCGFATTQKSSLTNCGRVFTRQDYLYKHKLIHTGVKQHVCAQCGFATTQKSSLTVHIRKHTGERPYECDLCPQRCVSSSNLRAHRRRHLGLKNYECTICSKKFGYKVSLEEHVASTHERANSHACGQCGAAYTRPRGLRRHVLTKHSKVNTDLYKLNEKVEEEDVDPEYEKTQDVFIV</sequence>
<dbReference type="Gene3D" id="3.30.160.60">
    <property type="entry name" value="Classic Zinc Finger"/>
    <property type="match status" value="6"/>
</dbReference>
<dbReference type="InParanoid" id="A0A0N0PC00"/>
<dbReference type="SMART" id="SM00868">
    <property type="entry name" value="zf-AD"/>
    <property type="match status" value="1"/>
</dbReference>
<keyword evidence="5 9" id="KW-0862">Zinc</keyword>
<feature type="binding site" evidence="9">
    <location>
        <position position="76"/>
    </location>
    <ligand>
        <name>Zn(2+)</name>
        <dbReference type="ChEBI" id="CHEBI:29105"/>
    </ligand>
</feature>
<feature type="domain" description="C2H2-type" evidence="10">
    <location>
        <begin position="422"/>
        <end position="450"/>
    </location>
</feature>
<protein>
    <submittedName>
        <fullName evidence="12">Zinc finger protein 569</fullName>
    </submittedName>
</protein>
<feature type="domain" description="C2H2-type" evidence="10">
    <location>
        <begin position="451"/>
        <end position="479"/>
    </location>
</feature>
<evidence type="ECO:0000259" key="11">
    <source>
        <dbReference type="PROSITE" id="PS51915"/>
    </source>
</evidence>
<evidence type="ECO:0000256" key="1">
    <source>
        <dbReference type="ARBA" id="ARBA00004123"/>
    </source>
</evidence>
<organism evidence="12 13">
    <name type="scientific">Papilio machaon</name>
    <name type="common">Old World swallowtail butterfly</name>
    <dbReference type="NCBI Taxonomy" id="76193"/>
    <lineage>
        <taxon>Eukaryota</taxon>
        <taxon>Metazoa</taxon>
        <taxon>Ecdysozoa</taxon>
        <taxon>Arthropoda</taxon>
        <taxon>Hexapoda</taxon>
        <taxon>Insecta</taxon>
        <taxon>Pterygota</taxon>
        <taxon>Neoptera</taxon>
        <taxon>Endopterygota</taxon>
        <taxon>Lepidoptera</taxon>
        <taxon>Glossata</taxon>
        <taxon>Ditrysia</taxon>
        <taxon>Papilionoidea</taxon>
        <taxon>Papilionidae</taxon>
        <taxon>Papilioninae</taxon>
        <taxon>Papilio</taxon>
    </lineage>
</organism>
<evidence type="ECO:0000256" key="7">
    <source>
        <dbReference type="ARBA" id="ARBA00023242"/>
    </source>
</evidence>
<evidence type="ECO:0000256" key="4">
    <source>
        <dbReference type="ARBA" id="ARBA00022771"/>
    </source>
</evidence>
<dbReference type="InterPro" id="IPR036236">
    <property type="entry name" value="Znf_C2H2_sf"/>
</dbReference>
<comment type="subcellular location">
    <subcellularLocation>
        <location evidence="1">Nucleus</location>
    </subcellularLocation>
</comment>
<dbReference type="FunFam" id="3.30.160.60:FF:000100">
    <property type="entry name" value="Zinc finger 45-like"/>
    <property type="match status" value="1"/>
</dbReference>
<feature type="domain" description="C2H2-type" evidence="10">
    <location>
        <begin position="366"/>
        <end position="393"/>
    </location>
</feature>
<dbReference type="PROSITE" id="PS00028">
    <property type="entry name" value="ZINC_FINGER_C2H2_1"/>
    <property type="match status" value="5"/>
</dbReference>
<keyword evidence="7" id="KW-0539">Nucleus</keyword>
<dbReference type="SUPFAM" id="SSF57667">
    <property type="entry name" value="beta-beta-alpha zinc fingers"/>
    <property type="match status" value="5"/>
</dbReference>
<dbReference type="Gene3D" id="3.40.1800.20">
    <property type="match status" value="1"/>
</dbReference>
<keyword evidence="2 9" id="KW-0479">Metal-binding</keyword>
<feature type="binding site" evidence="9">
    <location>
        <position position="73"/>
    </location>
    <ligand>
        <name>Zn(2+)</name>
        <dbReference type="ChEBI" id="CHEBI:29105"/>
    </ligand>
</feature>
<feature type="binding site" evidence="9">
    <location>
        <position position="24"/>
    </location>
    <ligand>
        <name>Zn(2+)</name>
        <dbReference type="ChEBI" id="CHEBI:29105"/>
    </ligand>
</feature>
<dbReference type="PANTHER" id="PTHR24390:SF159">
    <property type="entry name" value="GROWTH FACTOR INDEPENDENT 1 TRANSCRIPTIONAL REPRESSOR"/>
    <property type="match status" value="1"/>
</dbReference>
<dbReference type="PROSITE" id="PS51915">
    <property type="entry name" value="ZAD"/>
    <property type="match status" value="1"/>
</dbReference>
<dbReference type="Pfam" id="PF07776">
    <property type="entry name" value="zf-AD"/>
    <property type="match status" value="1"/>
</dbReference>
<feature type="domain" description="C2H2-type" evidence="10">
    <location>
        <begin position="394"/>
        <end position="421"/>
    </location>
</feature>
<feature type="domain" description="C2H2-type" evidence="10">
    <location>
        <begin position="328"/>
        <end position="365"/>
    </location>
</feature>
<evidence type="ECO:0000256" key="3">
    <source>
        <dbReference type="ARBA" id="ARBA00022737"/>
    </source>
</evidence>
<keyword evidence="13" id="KW-1185">Reference proteome</keyword>
<evidence type="ECO:0000313" key="12">
    <source>
        <dbReference type="EMBL" id="KPJ12620.1"/>
    </source>
</evidence>
<proteinExistence type="predicted"/>
<evidence type="ECO:0000313" key="13">
    <source>
        <dbReference type="Proteomes" id="UP000053240"/>
    </source>
</evidence>
<dbReference type="Pfam" id="PF00096">
    <property type="entry name" value="zf-C2H2"/>
    <property type="match status" value="7"/>
</dbReference>
<feature type="domain" description="C2H2-type" evidence="10">
    <location>
        <begin position="233"/>
        <end position="255"/>
    </location>
</feature>
<keyword evidence="3" id="KW-0677">Repeat</keyword>
<name>A0A0N0PC00_PAPMA</name>
<dbReference type="Proteomes" id="UP000053240">
    <property type="component" value="Unassembled WGS sequence"/>
</dbReference>
<dbReference type="SUPFAM" id="SSF57716">
    <property type="entry name" value="Glucocorticoid receptor-like (DNA-binding domain)"/>
    <property type="match status" value="1"/>
</dbReference>
<dbReference type="FunFam" id="3.30.160.60:FF:000417">
    <property type="entry name" value="Zinc finger protein"/>
    <property type="match status" value="1"/>
</dbReference>
<dbReference type="PROSITE" id="PS50157">
    <property type="entry name" value="ZINC_FINGER_C2H2_2"/>
    <property type="match status" value="8"/>
</dbReference>
<dbReference type="GO" id="GO:0003700">
    <property type="term" value="F:DNA-binding transcription factor activity"/>
    <property type="evidence" value="ECO:0007669"/>
    <property type="project" value="TreeGrafter"/>
</dbReference>
<dbReference type="GO" id="GO:0005634">
    <property type="term" value="C:nucleus"/>
    <property type="evidence" value="ECO:0007669"/>
    <property type="project" value="UniProtKB-SubCell"/>
</dbReference>
<evidence type="ECO:0000259" key="10">
    <source>
        <dbReference type="PROSITE" id="PS50157"/>
    </source>
</evidence>
<dbReference type="InterPro" id="IPR012934">
    <property type="entry name" value="Znf_AD"/>
</dbReference>
<keyword evidence="4 8" id="KW-0863">Zinc-finger</keyword>
<dbReference type="FunFam" id="3.30.160.60:FF:000446">
    <property type="entry name" value="Zinc finger protein"/>
    <property type="match status" value="1"/>
</dbReference>
<dbReference type="GO" id="GO:0000978">
    <property type="term" value="F:RNA polymerase II cis-regulatory region sequence-specific DNA binding"/>
    <property type="evidence" value="ECO:0007669"/>
    <property type="project" value="TreeGrafter"/>
</dbReference>
<dbReference type="EMBL" id="KQ460735">
    <property type="protein sequence ID" value="KPJ12620.1"/>
    <property type="molecule type" value="Genomic_DNA"/>
</dbReference>
<gene>
    <name evidence="12" type="ORF">RR48_02159</name>
</gene>
<accession>A0A0N0PC00</accession>
<evidence type="ECO:0000256" key="9">
    <source>
        <dbReference type="PROSITE-ProRule" id="PRU01263"/>
    </source>
</evidence>
<feature type="domain" description="ZAD" evidence="11">
    <location>
        <begin position="22"/>
        <end position="100"/>
    </location>
</feature>
<evidence type="ECO:0000256" key="6">
    <source>
        <dbReference type="ARBA" id="ARBA00023125"/>
    </source>
</evidence>
<evidence type="ECO:0000256" key="2">
    <source>
        <dbReference type="ARBA" id="ARBA00022723"/>
    </source>
</evidence>